<keyword evidence="2" id="KW-1185">Reference proteome</keyword>
<dbReference type="EMBL" id="JYDJ01000097">
    <property type="protein sequence ID" value="KRX44386.1"/>
    <property type="molecule type" value="Genomic_DNA"/>
</dbReference>
<sequence length="73" mass="8571">MILNMEQNIMENICIVNANQLTVTTLIMNVVSKLFCNYKFLISSWLHCVQCIVRILYSTSTDHVYNRSIENER</sequence>
<protein>
    <submittedName>
        <fullName evidence="1">Uncharacterized protein</fullName>
    </submittedName>
</protein>
<organism evidence="1 2">
    <name type="scientific">Trichinella murrelli</name>
    <dbReference type="NCBI Taxonomy" id="144512"/>
    <lineage>
        <taxon>Eukaryota</taxon>
        <taxon>Metazoa</taxon>
        <taxon>Ecdysozoa</taxon>
        <taxon>Nematoda</taxon>
        <taxon>Enoplea</taxon>
        <taxon>Dorylaimia</taxon>
        <taxon>Trichinellida</taxon>
        <taxon>Trichinellidae</taxon>
        <taxon>Trichinella</taxon>
    </lineage>
</organism>
<evidence type="ECO:0000313" key="2">
    <source>
        <dbReference type="Proteomes" id="UP000055048"/>
    </source>
</evidence>
<accession>A0A0V0TZE9</accession>
<gene>
    <name evidence="1" type="ORF">T05_16028</name>
</gene>
<name>A0A0V0TZE9_9BILA</name>
<comment type="caution">
    <text evidence="1">The sequence shown here is derived from an EMBL/GenBank/DDBJ whole genome shotgun (WGS) entry which is preliminary data.</text>
</comment>
<dbReference type="AlphaFoldDB" id="A0A0V0TZE9"/>
<proteinExistence type="predicted"/>
<evidence type="ECO:0000313" key="1">
    <source>
        <dbReference type="EMBL" id="KRX44386.1"/>
    </source>
</evidence>
<reference evidence="1 2" key="1">
    <citation type="submission" date="2015-01" db="EMBL/GenBank/DDBJ databases">
        <title>Evolution of Trichinella species and genotypes.</title>
        <authorList>
            <person name="Korhonen P.K."/>
            <person name="Edoardo P."/>
            <person name="Giuseppe L.R."/>
            <person name="Gasser R.B."/>
        </authorList>
    </citation>
    <scope>NUCLEOTIDE SEQUENCE [LARGE SCALE GENOMIC DNA]</scope>
    <source>
        <strain evidence="1">ISS417</strain>
    </source>
</reference>
<dbReference type="Proteomes" id="UP000055048">
    <property type="component" value="Unassembled WGS sequence"/>
</dbReference>